<sequence length="116" mass="13064">MRLALVPIFFVSLCTSCSAETAIDESCYFILSSDVDELRQSGLGLGPIAEVARDLTDQYFADDRSVPPLARSGILLFAERCDLIETKNFVEEAFEGSVFRYRLRRITQSEYIHTAD</sequence>
<name>A0A399R8N2_9PROT</name>
<dbReference type="Proteomes" id="UP000265431">
    <property type="component" value="Unassembled WGS sequence"/>
</dbReference>
<evidence type="ECO:0000313" key="2">
    <source>
        <dbReference type="EMBL" id="RIJ26267.1"/>
    </source>
</evidence>
<feature type="chain" id="PRO_5017288560" evidence="1">
    <location>
        <begin position="20"/>
        <end position="116"/>
    </location>
</feature>
<gene>
    <name evidence="2" type="ORF">D1224_01210</name>
</gene>
<protein>
    <submittedName>
        <fullName evidence="2">Uncharacterized protein</fullName>
    </submittedName>
</protein>
<reference evidence="2 3" key="1">
    <citation type="submission" date="2018-08" db="EMBL/GenBank/DDBJ databases">
        <title>Henriciella mobilis sp. nov., isolated from seawater.</title>
        <authorList>
            <person name="Cheng H."/>
            <person name="Wu Y.-H."/>
            <person name="Xu X.-W."/>
            <person name="Guo L.-L."/>
        </authorList>
    </citation>
    <scope>NUCLEOTIDE SEQUENCE [LARGE SCALE GENOMIC DNA]</scope>
    <source>
        <strain evidence="2 3">CCUG66934</strain>
    </source>
</reference>
<evidence type="ECO:0000256" key="1">
    <source>
        <dbReference type="SAM" id="SignalP"/>
    </source>
</evidence>
<comment type="caution">
    <text evidence="2">The sequence shown here is derived from an EMBL/GenBank/DDBJ whole genome shotgun (WGS) entry which is preliminary data.</text>
</comment>
<evidence type="ECO:0000313" key="3">
    <source>
        <dbReference type="Proteomes" id="UP000265431"/>
    </source>
</evidence>
<accession>A0A399R8N2</accession>
<dbReference type="AlphaFoldDB" id="A0A399R8N2"/>
<organism evidence="2 3">
    <name type="scientific">Henriciella barbarensis</name>
    <dbReference type="NCBI Taxonomy" id="86342"/>
    <lineage>
        <taxon>Bacteria</taxon>
        <taxon>Pseudomonadati</taxon>
        <taxon>Pseudomonadota</taxon>
        <taxon>Alphaproteobacteria</taxon>
        <taxon>Hyphomonadales</taxon>
        <taxon>Hyphomonadaceae</taxon>
        <taxon>Henriciella</taxon>
    </lineage>
</organism>
<keyword evidence="1" id="KW-0732">Signal</keyword>
<keyword evidence="3" id="KW-1185">Reference proteome</keyword>
<proteinExistence type="predicted"/>
<dbReference type="EMBL" id="QWGB01000003">
    <property type="protein sequence ID" value="RIJ26267.1"/>
    <property type="molecule type" value="Genomic_DNA"/>
</dbReference>
<feature type="signal peptide" evidence="1">
    <location>
        <begin position="1"/>
        <end position="19"/>
    </location>
</feature>